<dbReference type="AlphaFoldDB" id="A0A090LBY4"/>
<evidence type="ECO:0000313" key="3">
    <source>
        <dbReference type="WBParaSite" id="SRAE_2000031000.1"/>
    </source>
</evidence>
<dbReference type="RefSeq" id="XP_024504833.1">
    <property type="nucleotide sequence ID" value="XM_024651124.1"/>
</dbReference>
<reference evidence="3" key="2">
    <citation type="submission" date="2020-12" db="UniProtKB">
        <authorList>
            <consortium name="WormBaseParasite"/>
        </authorList>
    </citation>
    <scope>IDENTIFICATION</scope>
</reference>
<dbReference type="OrthoDB" id="5856123at2759"/>
<evidence type="ECO:0000313" key="2">
    <source>
        <dbReference type="Proteomes" id="UP000035682"/>
    </source>
</evidence>
<keyword evidence="2" id="KW-1185">Reference proteome</keyword>
<dbReference type="CTD" id="36377997"/>
<evidence type="ECO:0000313" key="4">
    <source>
        <dbReference type="WormBase" id="SRAE_2000031000"/>
    </source>
</evidence>
<proteinExistence type="predicted"/>
<protein>
    <submittedName>
        <fullName evidence="3">DUF4817 domain-containing protein</fullName>
    </submittedName>
</protein>
<dbReference type="Proteomes" id="UP000035682">
    <property type="component" value="Unplaced"/>
</dbReference>
<dbReference type="WBParaSite" id="SRAE_2000031000.1">
    <property type="protein sequence ID" value="SRAE_2000031000.1"/>
    <property type="gene ID" value="WBGene00260503"/>
</dbReference>
<dbReference type="WormBase" id="SRAE_2000031000">
    <property type="protein sequence ID" value="SRP07259"/>
    <property type="gene ID" value="WBGene00260503"/>
</dbReference>
<dbReference type="EMBL" id="LN609529">
    <property type="protein sequence ID" value="CEF65633.1"/>
    <property type="molecule type" value="Genomic_DNA"/>
</dbReference>
<reference evidence="1 2" key="1">
    <citation type="submission" date="2014-09" db="EMBL/GenBank/DDBJ databases">
        <authorList>
            <person name="Martin A.A."/>
        </authorList>
    </citation>
    <scope>NUCLEOTIDE SEQUENCE</scope>
    <source>
        <strain evidence="2">ED321</strain>
        <strain evidence="1">ED321 Heterogonic</strain>
    </source>
</reference>
<sequence length="91" mass="10456">MNFTRLISQRVLTTLEKAKIVCWFEETNSFAIVKRRYVSEFGMEPPSVDLVKNLHKRFLETGSVTDVASKDTIPMGVLHKPHNFDSSPTRM</sequence>
<name>A0A090LBY4_STRRB</name>
<organism evidence="1">
    <name type="scientific">Strongyloides ratti</name>
    <name type="common">Parasitic roundworm</name>
    <dbReference type="NCBI Taxonomy" id="34506"/>
    <lineage>
        <taxon>Eukaryota</taxon>
        <taxon>Metazoa</taxon>
        <taxon>Ecdysozoa</taxon>
        <taxon>Nematoda</taxon>
        <taxon>Chromadorea</taxon>
        <taxon>Rhabditida</taxon>
        <taxon>Tylenchina</taxon>
        <taxon>Panagrolaimomorpha</taxon>
        <taxon>Strongyloidoidea</taxon>
        <taxon>Strongyloididae</taxon>
        <taxon>Strongyloides</taxon>
    </lineage>
</organism>
<evidence type="ECO:0000313" key="1">
    <source>
        <dbReference type="EMBL" id="CEF65633.1"/>
    </source>
</evidence>
<dbReference type="GeneID" id="36377997"/>
<accession>A0A090LBY4</accession>
<gene>
    <name evidence="1 3 4" type="ORF">SRAE_2000031000</name>
</gene>